<reference evidence="2 3" key="1">
    <citation type="journal article" date="2018" name="Front. Plant Sci.">
        <title>Red Clover (Trifolium pratense) and Zigzag Clover (T. medium) - A Picture of Genomic Similarities and Differences.</title>
        <authorList>
            <person name="Dluhosova J."/>
            <person name="Istvanek J."/>
            <person name="Nedelnik J."/>
            <person name="Repkova J."/>
        </authorList>
    </citation>
    <scope>NUCLEOTIDE SEQUENCE [LARGE SCALE GENOMIC DNA]</scope>
    <source>
        <strain evidence="3">cv. 10/8</strain>
        <tissue evidence="2">Leaf</tissue>
    </source>
</reference>
<protein>
    <submittedName>
        <fullName evidence="2">Uncharacterized protein</fullName>
    </submittedName>
</protein>
<evidence type="ECO:0000313" key="2">
    <source>
        <dbReference type="EMBL" id="MCI31285.1"/>
    </source>
</evidence>
<dbReference type="EMBL" id="LXQA010186014">
    <property type="protein sequence ID" value="MCI31285.1"/>
    <property type="molecule type" value="Genomic_DNA"/>
</dbReference>
<dbReference type="AlphaFoldDB" id="A0A392R6X9"/>
<keyword evidence="3" id="KW-1185">Reference proteome</keyword>
<proteinExistence type="predicted"/>
<organism evidence="2 3">
    <name type="scientific">Trifolium medium</name>
    <dbReference type="NCBI Taxonomy" id="97028"/>
    <lineage>
        <taxon>Eukaryota</taxon>
        <taxon>Viridiplantae</taxon>
        <taxon>Streptophyta</taxon>
        <taxon>Embryophyta</taxon>
        <taxon>Tracheophyta</taxon>
        <taxon>Spermatophyta</taxon>
        <taxon>Magnoliopsida</taxon>
        <taxon>eudicotyledons</taxon>
        <taxon>Gunneridae</taxon>
        <taxon>Pentapetalae</taxon>
        <taxon>rosids</taxon>
        <taxon>fabids</taxon>
        <taxon>Fabales</taxon>
        <taxon>Fabaceae</taxon>
        <taxon>Papilionoideae</taxon>
        <taxon>50 kb inversion clade</taxon>
        <taxon>NPAAA clade</taxon>
        <taxon>Hologalegina</taxon>
        <taxon>IRL clade</taxon>
        <taxon>Trifolieae</taxon>
        <taxon>Trifolium</taxon>
    </lineage>
</organism>
<sequence>STTETAGHSSLSTSAAATSTGTTMSAHRSVATIDATTAETTGSGIAIFTTACEAARFNVGC</sequence>
<evidence type="ECO:0000313" key="3">
    <source>
        <dbReference type="Proteomes" id="UP000265520"/>
    </source>
</evidence>
<name>A0A392R6X9_9FABA</name>
<accession>A0A392R6X9</accession>
<comment type="caution">
    <text evidence="2">The sequence shown here is derived from an EMBL/GenBank/DDBJ whole genome shotgun (WGS) entry which is preliminary data.</text>
</comment>
<feature type="non-terminal residue" evidence="2">
    <location>
        <position position="1"/>
    </location>
</feature>
<dbReference type="Proteomes" id="UP000265520">
    <property type="component" value="Unassembled WGS sequence"/>
</dbReference>
<feature type="region of interest" description="Disordered" evidence="1">
    <location>
        <begin position="1"/>
        <end position="27"/>
    </location>
</feature>
<evidence type="ECO:0000256" key="1">
    <source>
        <dbReference type="SAM" id="MobiDB-lite"/>
    </source>
</evidence>